<dbReference type="EMBL" id="JAPFRF010000019">
    <property type="protein sequence ID" value="KAJ7307295.1"/>
    <property type="molecule type" value="Genomic_DNA"/>
</dbReference>
<protein>
    <submittedName>
        <fullName evidence="2">Uncharacterized protein</fullName>
    </submittedName>
</protein>
<evidence type="ECO:0000256" key="1">
    <source>
        <dbReference type="SAM" id="MobiDB-lite"/>
    </source>
</evidence>
<evidence type="ECO:0000313" key="3">
    <source>
        <dbReference type="Proteomes" id="UP001142489"/>
    </source>
</evidence>
<reference evidence="2" key="1">
    <citation type="journal article" date="2023" name="DNA Res.">
        <title>Chromosome-level genome assembly of Phrynocephalus forsythii using third-generation DNA sequencing and Hi-C analysis.</title>
        <authorList>
            <person name="Qi Y."/>
            <person name="Zhao W."/>
            <person name="Zhao Y."/>
            <person name="Niu C."/>
            <person name="Cao S."/>
            <person name="Zhang Y."/>
        </authorList>
    </citation>
    <scope>NUCLEOTIDE SEQUENCE</scope>
    <source>
        <tissue evidence="2">Muscle</tissue>
    </source>
</reference>
<evidence type="ECO:0000313" key="2">
    <source>
        <dbReference type="EMBL" id="KAJ7307295.1"/>
    </source>
</evidence>
<organism evidence="2 3">
    <name type="scientific">Phrynocephalus forsythii</name>
    <dbReference type="NCBI Taxonomy" id="171643"/>
    <lineage>
        <taxon>Eukaryota</taxon>
        <taxon>Metazoa</taxon>
        <taxon>Chordata</taxon>
        <taxon>Craniata</taxon>
        <taxon>Vertebrata</taxon>
        <taxon>Euteleostomi</taxon>
        <taxon>Lepidosauria</taxon>
        <taxon>Squamata</taxon>
        <taxon>Bifurcata</taxon>
        <taxon>Unidentata</taxon>
        <taxon>Episquamata</taxon>
        <taxon>Toxicofera</taxon>
        <taxon>Iguania</taxon>
        <taxon>Acrodonta</taxon>
        <taxon>Agamidae</taxon>
        <taxon>Agaminae</taxon>
        <taxon>Phrynocephalus</taxon>
    </lineage>
</organism>
<gene>
    <name evidence="2" type="ORF">JRQ81_009300</name>
</gene>
<proteinExistence type="predicted"/>
<accession>A0A9Q1AS53</accession>
<dbReference type="Proteomes" id="UP001142489">
    <property type="component" value="Unassembled WGS sequence"/>
</dbReference>
<feature type="region of interest" description="Disordered" evidence="1">
    <location>
        <begin position="190"/>
        <end position="214"/>
    </location>
</feature>
<feature type="region of interest" description="Disordered" evidence="1">
    <location>
        <begin position="107"/>
        <end position="161"/>
    </location>
</feature>
<comment type="caution">
    <text evidence="2">The sequence shown here is derived from an EMBL/GenBank/DDBJ whole genome shotgun (WGS) entry which is preliminary data.</text>
</comment>
<feature type="compositionally biased region" description="Basic and acidic residues" evidence="1">
    <location>
        <begin position="198"/>
        <end position="214"/>
    </location>
</feature>
<sequence length="214" mass="23338">MLRVPSNCLREKNKPSSALKMQREVMNLESCYYVFPLALGFTSPVPDVLFCARLGTEGCPESDERQWIFHALLGAEGNLFRKFLPNRLSGIPEHSIAPYFYSPPPASPLATSENRAQPGCGGLTPSHPANHPDIGDSKAHPPPIPSGTRPGEVGNSGRWSPKTRNRCGRVVFFSLISVGFTSVFPSSLSSEPIGHLTGRLDEKQPQSEKGIKKN</sequence>
<name>A0A9Q1AS53_9SAUR</name>
<dbReference type="AlphaFoldDB" id="A0A9Q1AS53"/>
<keyword evidence="3" id="KW-1185">Reference proteome</keyword>